<evidence type="ECO:0000256" key="10">
    <source>
        <dbReference type="ARBA" id="ARBA00080411"/>
    </source>
</evidence>
<keyword evidence="2" id="KW-0963">Cytoplasm</keyword>
<dbReference type="InterPro" id="IPR037196">
    <property type="entry name" value="HSP90_C"/>
</dbReference>
<feature type="binding site" evidence="11">
    <location>
        <position position="346"/>
    </location>
    <ligand>
        <name>ATP</name>
        <dbReference type="ChEBI" id="CHEBI:30616"/>
    </ligand>
</feature>
<dbReference type="PRINTS" id="PR00775">
    <property type="entry name" value="HEATSHOCK90"/>
</dbReference>
<evidence type="ECO:0000256" key="2">
    <source>
        <dbReference type="ARBA" id="ARBA00022490"/>
    </source>
</evidence>
<keyword evidence="4 11" id="KW-0067">ATP-binding</keyword>
<dbReference type="PROSITE" id="PS00298">
    <property type="entry name" value="HSP90"/>
    <property type="match status" value="1"/>
</dbReference>
<feature type="binding site" evidence="11">
    <location>
        <position position="42"/>
    </location>
    <ligand>
        <name>ATP</name>
        <dbReference type="ChEBI" id="CHEBI:30616"/>
    </ligand>
</feature>
<keyword evidence="13" id="KW-1185">Reference proteome</keyword>
<protein>
    <recommendedName>
        <fullName evidence="8">Chaperone protein HtpG</fullName>
    </recommendedName>
    <alternativeName>
        <fullName evidence="7">Chaperone protein htpG</fullName>
    </alternativeName>
    <alternativeName>
        <fullName evidence="9 10">Heat shock protein HtpG</fullName>
    </alternativeName>
</protein>
<dbReference type="SUPFAM" id="SSF54211">
    <property type="entry name" value="Ribosomal protein S5 domain 2-like"/>
    <property type="match status" value="1"/>
</dbReference>
<evidence type="ECO:0000256" key="11">
    <source>
        <dbReference type="PIRSR" id="PIRSR002583-1"/>
    </source>
</evidence>
<dbReference type="NCBIfam" id="NF003555">
    <property type="entry name" value="PRK05218.1"/>
    <property type="match status" value="1"/>
</dbReference>
<dbReference type="SUPFAM" id="SSF55874">
    <property type="entry name" value="ATPase domain of HSP90 chaperone/DNA topoisomerase II/histidine kinase"/>
    <property type="match status" value="1"/>
</dbReference>
<dbReference type="SUPFAM" id="SSF110942">
    <property type="entry name" value="HSP90 C-terminal domain"/>
    <property type="match status" value="1"/>
</dbReference>
<evidence type="ECO:0000256" key="9">
    <source>
        <dbReference type="ARBA" id="ARBA00079544"/>
    </source>
</evidence>
<organism evidence="12 13">
    <name type="scientific">Ohtaekwangia koreensis</name>
    <dbReference type="NCBI Taxonomy" id="688867"/>
    <lineage>
        <taxon>Bacteria</taxon>
        <taxon>Pseudomonadati</taxon>
        <taxon>Bacteroidota</taxon>
        <taxon>Cytophagia</taxon>
        <taxon>Cytophagales</taxon>
        <taxon>Fulvivirgaceae</taxon>
        <taxon>Ohtaekwangia</taxon>
    </lineage>
</organism>
<dbReference type="Gene3D" id="3.40.50.11260">
    <property type="match status" value="1"/>
</dbReference>
<sequence>MAETAEVREKGTISIHTENIFPIIKKFLYSDHEIFLRELVSNAVDATQKLKKLSSIGEFNGDLGELRVEVSFDKDKKTITVSDRGIGMTGDEIKKYINQIAFSGAAEFVEKFKDKGDAKDIIGKFGLGFYSAFMVADKVEIVSRSFKAAENEAARWECDGSTEFELTSTTKKDRGSDVILYINSESEEFLDEWRLKSILEKYCKFLPVEIKFGTKEESVEDGTDEEGKPKFKSVTVDQIINNPAPLWAKSPSELKDEDYLKFYKELYPFSEEPLFWIHLNVDYPFNLTGVLYFPKVKNDFELQRNKIQLYSRQVFITDEVKDVVPDFLMLLHGVLDSPDIPLNVSRSYLQSDANVKKISQHITKKVGDKLQELFKKDRADFEKKWDDINIFVKYGIISDEKFYEKAKDFTLFKNVDKQYFTFEEYKEKVKPNQTDKDGNIIYIYTSDPGKQDSFIQGAKNKAYDVILLDGVLDSHFINTLEQKLEKTQLKRVDSETADKLIDKGEKIESVLSTEEQEQIKGVFEKAINNKNFSVAIEPMSPNDLPVVVTMSEFMRRMKDMAKTGGGGYAFMGAMPDNYNVAINGNHAITQKILKAEGDEAKAKLAKQAYDLALLSQNLLTGADLTNFIKRSVELVS</sequence>
<name>A0A1T5LLP9_9BACT</name>
<dbReference type="Gene3D" id="3.30.565.10">
    <property type="entry name" value="Histidine kinase-like ATPase, C-terminal domain"/>
    <property type="match status" value="1"/>
</dbReference>
<feature type="binding site" evidence="11">
    <location>
        <begin position="103"/>
        <end position="104"/>
    </location>
    <ligand>
        <name>ATP</name>
        <dbReference type="ChEBI" id="CHEBI:30616"/>
    </ligand>
</feature>
<evidence type="ECO:0000313" key="13">
    <source>
        <dbReference type="Proteomes" id="UP000190961"/>
    </source>
</evidence>
<keyword evidence="5" id="KW-0346">Stress response</keyword>
<reference evidence="12 13" key="1">
    <citation type="submission" date="2017-02" db="EMBL/GenBank/DDBJ databases">
        <authorList>
            <person name="Peterson S.W."/>
        </authorList>
    </citation>
    <scope>NUCLEOTIDE SEQUENCE [LARGE SCALE GENOMIC DNA]</scope>
    <source>
        <strain evidence="12 13">DSM 25262</strain>
    </source>
</reference>
<dbReference type="InterPro" id="IPR036890">
    <property type="entry name" value="HATPase_C_sf"/>
</dbReference>
<dbReference type="FunFam" id="3.30.565.10:FF:000076">
    <property type="entry name" value="Molecular chaperone HtpG"/>
    <property type="match status" value="1"/>
</dbReference>
<evidence type="ECO:0000256" key="4">
    <source>
        <dbReference type="ARBA" id="ARBA00022840"/>
    </source>
</evidence>
<dbReference type="CDD" id="cd16927">
    <property type="entry name" value="HATPase_Hsp90-like"/>
    <property type="match status" value="1"/>
</dbReference>
<evidence type="ECO:0000256" key="7">
    <source>
        <dbReference type="ARBA" id="ARBA00067988"/>
    </source>
</evidence>
<proteinExistence type="inferred from homology"/>
<dbReference type="Pfam" id="PF00183">
    <property type="entry name" value="HSP90"/>
    <property type="match status" value="1"/>
</dbReference>
<gene>
    <name evidence="12" type="ORF">SAMN05660236_3479</name>
</gene>
<dbReference type="RefSeq" id="WP_079687996.1">
    <property type="nucleotide sequence ID" value="NZ_FUZU01000002.1"/>
</dbReference>
<keyword evidence="6" id="KW-0143">Chaperone</keyword>
<dbReference type="InterPro" id="IPR001404">
    <property type="entry name" value="Hsp90_fam"/>
</dbReference>
<dbReference type="STRING" id="688867.SAMN05660236_3479"/>
<evidence type="ECO:0000256" key="1">
    <source>
        <dbReference type="ARBA" id="ARBA00008239"/>
    </source>
</evidence>
<dbReference type="GO" id="GO:0051082">
    <property type="term" value="F:unfolded protein binding"/>
    <property type="evidence" value="ECO:0007669"/>
    <property type="project" value="InterPro"/>
</dbReference>
<dbReference type="Pfam" id="PF13589">
    <property type="entry name" value="HATPase_c_3"/>
    <property type="match status" value="1"/>
</dbReference>
<evidence type="ECO:0000256" key="3">
    <source>
        <dbReference type="ARBA" id="ARBA00022741"/>
    </source>
</evidence>
<dbReference type="PIRSF" id="PIRSF002583">
    <property type="entry name" value="Hsp90"/>
    <property type="match status" value="1"/>
</dbReference>
<feature type="binding site" evidence="11">
    <location>
        <position position="88"/>
    </location>
    <ligand>
        <name>ATP</name>
        <dbReference type="ChEBI" id="CHEBI:30616"/>
    </ligand>
</feature>
<dbReference type="InterPro" id="IPR020568">
    <property type="entry name" value="Ribosomal_Su5_D2-typ_SF"/>
</dbReference>
<dbReference type="GO" id="GO:0005524">
    <property type="term" value="F:ATP binding"/>
    <property type="evidence" value="ECO:0007669"/>
    <property type="project" value="UniProtKB-KW"/>
</dbReference>
<dbReference type="Proteomes" id="UP000190961">
    <property type="component" value="Unassembled WGS sequence"/>
</dbReference>
<evidence type="ECO:0000256" key="6">
    <source>
        <dbReference type="ARBA" id="ARBA00023186"/>
    </source>
</evidence>
<evidence type="ECO:0000313" key="12">
    <source>
        <dbReference type="EMBL" id="SKC76876.1"/>
    </source>
</evidence>
<keyword evidence="3 11" id="KW-0547">Nucleotide-binding</keyword>
<accession>A0A1T5LLP9</accession>
<dbReference type="FunFam" id="3.30.230.80:FF:000008">
    <property type="entry name" value="Molecular chaperone HtpG"/>
    <property type="match status" value="1"/>
</dbReference>
<evidence type="ECO:0000256" key="8">
    <source>
        <dbReference type="ARBA" id="ARBA00070675"/>
    </source>
</evidence>
<dbReference type="Gene3D" id="3.30.230.80">
    <property type="match status" value="1"/>
</dbReference>
<dbReference type="PANTHER" id="PTHR11528">
    <property type="entry name" value="HEAT SHOCK PROTEIN 90 FAMILY MEMBER"/>
    <property type="match status" value="1"/>
</dbReference>
<dbReference type="GO" id="GO:0140662">
    <property type="term" value="F:ATP-dependent protein folding chaperone"/>
    <property type="evidence" value="ECO:0007669"/>
    <property type="project" value="InterPro"/>
</dbReference>
<dbReference type="InterPro" id="IPR019805">
    <property type="entry name" value="Heat_shock_protein_90_CS"/>
</dbReference>
<feature type="binding site" evidence="11">
    <location>
        <position position="83"/>
    </location>
    <ligand>
        <name>ATP</name>
        <dbReference type="ChEBI" id="CHEBI:30616"/>
    </ligand>
</feature>
<feature type="binding site" evidence="11">
    <location>
        <position position="38"/>
    </location>
    <ligand>
        <name>ATP</name>
        <dbReference type="ChEBI" id="CHEBI:30616"/>
    </ligand>
</feature>
<comment type="similarity">
    <text evidence="1">Belongs to the heat shock protein 90 family.</text>
</comment>
<dbReference type="OrthoDB" id="9802640at2"/>
<dbReference type="EMBL" id="FUZU01000002">
    <property type="protein sequence ID" value="SKC76876.1"/>
    <property type="molecule type" value="Genomic_DNA"/>
</dbReference>
<dbReference type="InterPro" id="IPR020575">
    <property type="entry name" value="Hsp90_N"/>
</dbReference>
<dbReference type="GO" id="GO:0016887">
    <property type="term" value="F:ATP hydrolysis activity"/>
    <property type="evidence" value="ECO:0007669"/>
    <property type="project" value="InterPro"/>
</dbReference>
<dbReference type="Gene3D" id="1.20.120.790">
    <property type="entry name" value="Heat shock protein 90, C-terminal domain"/>
    <property type="match status" value="1"/>
</dbReference>
<evidence type="ECO:0000256" key="5">
    <source>
        <dbReference type="ARBA" id="ARBA00023016"/>
    </source>
</evidence>
<dbReference type="AlphaFoldDB" id="A0A1T5LLP9"/>